<dbReference type="InterPro" id="IPR017853">
    <property type="entry name" value="GH"/>
</dbReference>
<evidence type="ECO:0000313" key="2">
    <source>
        <dbReference type="Proteomes" id="UP001217838"/>
    </source>
</evidence>
<sequence>MSDPRISLYIGNELYPGGGSDPGGTIEILQRSPLTSPILSLMNRSAASPDKLVYNDQANPVFDSSGAYIGSDQWPTILRRLQGGNIREVYLSFSTNGTEYMSELVAKNRAAALKILSSVKNVLGFDGIDLDYEGGDYSPSSPIYAVAAAATAAGLKLTAAPYTNQSDWQAWVQFVKSHSGTVSWLNLQCYAGGKYNNPGDWLNTGAPIVAGTCNNCCCPQTNCTPANMQSLFTLWRTGTGSVTSACWSGTPNTRPQAIGGGFIWVYSSIKGPQFSDYMNAVKTGLGG</sequence>
<name>A0ABT5B374_9BACT</name>
<organism evidence="1 2">
    <name type="scientific">Nannocystis radixulma</name>
    <dbReference type="NCBI Taxonomy" id="2995305"/>
    <lineage>
        <taxon>Bacteria</taxon>
        <taxon>Pseudomonadati</taxon>
        <taxon>Myxococcota</taxon>
        <taxon>Polyangia</taxon>
        <taxon>Nannocystales</taxon>
        <taxon>Nannocystaceae</taxon>
        <taxon>Nannocystis</taxon>
    </lineage>
</organism>
<dbReference type="Proteomes" id="UP001217838">
    <property type="component" value="Unassembled WGS sequence"/>
</dbReference>
<keyword evidence="2" id="KW-1185">Reference proteome</keyword>
<dbReference type="Gene3D" id="3.20.20.80">
    <property type="entry name" value="Glycosidases"/>
    <property type="match status" value="1"/>
</dbReference>
<comment type="caution">
    <text evidence="1">The sequence shown here is derived from an EMBL/GenBank/DDBJ whole genome shotgun (WGS) entry which is preliminary data.</text>
</comment>
<dbReference type="RefSeq" id="WP_271997047.1">
    <property type="nucleotide sequence ID" value="NZ_JAQNDN010000003.1"/>
</dbReference>
<dbReference type="InterPro" id="IPR001579">
    <property type="entry name" value="Glyco_hydro_18_chit_AS"/>
</dbReference>
<evidence type="ECO:0008006" key="3">
    <source>
        <dbReference type="Google" id="ProtNLM"/>
    </source>
</evidence>
<reference evidence="1 2" key="1">
    <citation type="submission" date="2022-11" db="EMBL/GenBank/DDBJ databases">
        <title>Minimal conservation of predation-associated metabolite biosynthetic gene clusters underscores biosynthetic potential of Myxococcota including descriptions for ten novel species: Archangium lansinium sp. nov., Myxococcus landrumus sp. nov., Nannocystis bai.</title>
        <authorList>
            <person name="Ahearne A."/>
            <person name="Stevens C."/>
            <person name="Dowd S."/>
        </authorList>
    </citation>
    <scope>NUCLEOTIDE SEQUENCE [LARGE SCALE GENOMIC DNA]</scope>
    <source>
        <strain evidence="1 2">NCELM</strain>
    </source>
</reference>
<dbReference type="SUPFAM" id="SSF51445">
    <property type="entry name" value="(Trans)glycosidases"/>
    <property type="match status" value="1"/>
</dbReference>
<dbReference type="PROSITE" id="PS01095">
    <property type="entry name" value="GH18_1"/>
    <property type="match status" value="1"/>
</dbReference>
<proteinExistence type="predicted"/>
<evidence type="ECO:0000313" key="1">
    <source>
        <dbReference type="EMBL" id="MDC0668178.1"/>
    </source>
</evidence>
<accession>A0ABT5B374</accession>
<protein>
    <recommendedName>
        <fullName evidence="3">GH18 domain-containing protein</fullName>
    </recommendedName>
</protein>
<gene>
    <name evidence="1" type="ORF">POL58_10535</name>
</gene>
<dbReference type="EMBL" id="JAQNDN010000003">
    <property type="protein sequence ID" value="MDC0668178.1"/>
    <property type="molecule type" value="Genomic_DNA"/>
</dbReference>